<dbReference type="PANTHER" id="PTHR10948:SF23">
    <property type="entry name" value="TRANSPOSASE INSI FOR INSERTION SEQUENCE ELEMENT IS30A-RELATED"/>
    <property type="match status" value="1"/>
</dbReference>
<dbReference type="InterPro" id="IPR051917">
    <property type="entry name" value="Transposase-Integrase"/>
</dbReference>
<evidence type="ECO:0000313" key="2">
    <source>
        <dbReference type="EMBL" id="MDP0588718.1"/>
    </source>
</evidence>
<dbReference type="Gene3D" id="1.10.10.60">
    <property type="entry name" value="Homeodomain-like"/>
    <property type="match status" value="1"/>
</dbReference>
<evidence type="ECO:0000259" key="1">
    <source>
        <dbReference type="Pfam" id="PF13936"/>
    </source>
</evidence>
<dbReference type="InterPro" id="IPR009057">
    <property type="entry name" value="Homeodomain-like_sf"/>
</dbReference>
<reference evidence="2 3" key="1">
    <citation type="journal article" date="2023" name="bioRxiv">
        <title>An intranuclear bacterial parasite of deep-sea mussels expresses apoptosis inhibitors acquired from its host.</title>
        <authorList>
            <person name="Gonzalez Porras M.A."/>
            <person name="Assie A."/>
            <person name="Tietjen M."/>
            <person name="Violette M."/>
            <person name="Kleiner M."/>
            <person name="Gruber-Vodicka H."/>
            <person name="Dubilier N."/>
            <person name="Leisch N."/>
        </authorList>
    </citation>
    <scope>NUCLEOTIDE SEQUENCE [LARGE SCALE GENOMIC DNA]</scope>
    <source>
        <strain evidence="2">IAP13</strain>
    </source>
</reference>
<dbReference type="GO" id="GO:0032196">
    <property type="term" value="P:transposition"/>
    <property type="evidence" value="ECO:0007669"/>
    <property type="project" value="TreeGrafter"/>
</dbReference>
<dbReference type="AlphaFoldDB" id="A0AA90SXJ0"/>
<dbReference type="PANTHER" id="PTHR10948">
    <property type="entry name" value="TRANSPOSASE"/>
    <property type="match status" value="1"/>
</dbReference>
<dbReference type="GO" id="GO:0004803">
    <property type="term" value="F:transposase activity"/>
    <property type="evidence" value="ECO:0007669"/>
    <property type="project" value="TreeGrafter"/>
</dbReference>
<dbReference type="EMBL" id="JASXSV010000006">
    <property type="protein sequence ID" value="MDP0588718.1"/>
    <property type="molecule type" value="Genomic_DNA"/>
</dbReference>
<organism evidence="2 3">
    <name type="scientific">Candidatus Endonucleibacter bathymodioli</name>
    <dbReference type="NCBI Taxonomy" id="539814"/>
    <lineage>
        <taxon>Bacteria</taxon>
        <taxon>Pseudomonadati</taxon>
        <taxon>Pseudomonadota</taxon>
        <taxon>Gammaproteobacteria</taxon>
        <taxon>Oceanospirillales</taxon>
        <taxon>Endozoicomonadaceae</taxon>
        <taxon>Candidatus Endonucleibacter</taxon>
    </lineage>
</organism>
<dbReference type="SUPFAM" id="SSF46689">
    <property type="entry name" value="Homeodomain-like"/>
    <property type="match status" value="1"/>
</dbReference>
<dbReference type="Proteomes" id="UP001178148">
    <property type="component" value="Unassembled WGS sequence"/>
</dbReference>
<keyword evidence="3" id="KW-1185">Reference proteome</keyword>
<sequence length="150" mass="17325">MTGYYQQLTYEQRCQISVLKNSGCTQREVAKIIGVSHPTVSRELARNMGDRGYRHKQAQAKAIQRRHTAVKPTKMTPAMIIVIEAKLRIEWSPEQVSGWLLYDQEKLISHETIYRHIWAISRREETFIRICATRARNTTNGVTANLRGGR</sequence>
<dbReference type="GO" id="GO:0005829">
    <property type="term" value="C:cytosol"/>
    <property type="evidence" value="ECO:0007669"/>
    <property type="project" value="TreeGrafter"/>
</dbReference>
<dbReference type="Pfam" id="PF13936">
    <property type="entry name" value="HTH_38"/>
    <property type="match status" value="1"/>
</dbReference>
<name>A0AA90SXJ0_9GAMM</name>
<proteinExistence type="predicted"/>
<evidence type="ECO:0000313" key="3">
    <source>
        <dbReference type="Proteomes" id="UP001178148"/>
    </source>
</evidence>
<gene>
    <name evidence="2" type="ORF">QS748_05775</name>
</gene>
<dbReference type="InterPro" id="IPR025246">
    <property type="entry name" value="IS30-like_HTH"/>
</dbReference>
<feature type="domain" description="Transposase IS30-like HTH" evidence="1">
    <location>
        <begin position="5"/>
        <end position="47"/>
    </location>
</feature>
<protein>
    <submittedName>
        <fullName evidence="2">Helix-turn-helix domain-containing protein</fullName>
    </submittedName>
</protein>
<comment type="caution">
    <text evidence="2">The sequence shown here is derived from an EMBL/GenBank/DDBJ whole genome shotgun (WGS) entry which is preliminary data.</text>
</comment>
<accession>A0AA90SXJ0</accession>